<dbReference type="EMBL" id="QJJK01000005">
    <property type="protein sequence ID" value="PXW58757.1"/>
    <property type="molecule type" value="Genomic_DNA"/>
</dbReference>
<keyword evidence="2" id="KW-0808">Transferase</keyword>
<gene>
    <name evidence="2" type="ORF">C7450_105105</name>
</gene>
<accession>A0A2V3U6N0</accession>
<feature type="domain" description="Glycosyltransferase 2-like" evidence="1">
    <location>
        <begin position="10"/>
        <end position="130"/>
    </location>
</feature>
<dbReference type="Gene3D" id="3.90.550.10">
    <property type="entry name" value="Spore Coat Polysaccharide Biosynthesis Protein SpsA, Chain A"/>
    <property type="match status" value="1"/>
</dbReference>
<dbReference type="CDD" id="cd00761">
    <property type="entry name" value="Glyco_tranf_GTA_type"/>
    <property type="match status" value="1"/>
</dbReference>
<name>A0A2V3U6N0_9HYPH</name>
<dbReference type="AlphaFoldDB" id="A0A2V3U6N0"/>
<dbReference type="Pfam" id="PF13692">
    <property type="entry name" value="Glyco_trans_1_4"/>
    <property type="match status" value="1"/>
</dbReference>
<dbReference type="PANTHER" id="PTHR12526">
    <property type="entry name" value="GLYCOSYLTRANSFERASE"/>
    <property type="match status" value="1"/>
</dbReference>
<organism evidence="2 3">
    <name type="scientific">Chelatococcus asaccharovorans</name>
    <dbReference type="NCBI Taxonomy" id="28210"/>
    <lineage>
        <taxon>Bacteria</taxon>
        <taxon>Pseudomonadati</taxon>
        <taxon>Pseudomonadota</taxon>
        <taxon>Alphaproteobacteria</taxon>
        <taxon>Hyphomicrobiales</taxon>
        <taxon>Chelatococcaceae</taxon>
        <taxon>Chelatococcus</taxon>
    </lineage>
</organism>
<dbReference type="GO" id="GO:0016740">
    <property type="term" value="F:transferase activity"/>
    <property type="evidence" value="ECO:0007669"/>
    <property type="project" value="UniProtKB-KW"/>
</dbReference>
<dbReference type="CDD" id="cd03801">
    <property type="entry name" value="GT4_PimA-like"/>
    <property type="match status" value="1"/>
</dbReference>
<sequence length="717" mass="79134">MEPFRSLDASIILNIHREAVFLKRTLLSLDAALAVARAEGLVIELVAVLDRSNDATRAVLAGHDLGSYGHVEIIEVDNGSLGLSRNDGIARAQGELILTADADDLVSTNFLLETIRATRRAGPDCLIFPAYLFAFGASYHIWAYRDLTTVTPLAFVDMHPFVSRVCGHREIFRQLPFADVQISAGYAYEDWHFNSRAAAAGFDMSVAPGTILFYRQRPDSLLRQSDAGSTRQIPPSPLFDPKTYIEICAPYYRVVADAPGASKPGDPPNRSLASRPDISREINAANAIEPLIALPHFDDCPIGSNSLHDLSAGVAYYELCQAIGDTSFDEVFLLPFMARGGAEKYVLELLDAMYTSDPLANTLLIFGENCPAPSWEDRVPPNATILDLGSLCSKLSLDQRCLLTLKLLQSRTPKARIHMRESAFVGQFLKYFGRLARNFECIYYNFTETYQVRNGEIFICHSPLDMIAHNFDAFSMIICDSMTMINNDRRRVGFCEDKWQCLYAPVRGPTTAAPRTADAACHILWASRLDSQKRPELLPLIARRLERQLPSAHIHVYGGAVFGGLPPARLEGLKNLTFHGAYNGFDSLPTNNYSIFMYTSYFDGIPNTILEAMSHGLAVIAPAVGGIPEVVIDGETGLLLPNIEDNEAMAEAYVRALLRLHRDPSRIQSYSNGALALIERQHSYKAHRARVAELFSPAPRPAPAASSARLPEILCHG</sequence>
<dbReference type="PANTHER" id="PTHR12526:SF637">
    <property type="entry name" value="GLYCOSYLTRANSFERASE EPSF-RELATED"/>
    <property type="match status" value="1"/>
</dbReference>
<dbReference type="Pfam" id="PF00535">
    <property type="entry name" value="Glycos_transf_2"/>
    <property type="match status" value="1"/>
</dbReference>
<protein>
    <submittedName>
        <fullName evidence="2">Glycosyl transferase family 2</fullName>
    </submittedName>
</protein>
<keyword evidence="3" id="KW-1185">Reference proteome</keyword>
<dbReference type="InterPro" id="IPR029044">
    <property type="entry name" value="Nucleotide-diphossugar_trans"/>
</dbReference>
<comment type="caution">
    <text evidence="2">The sequence shown here is derived from an EMBL/GenBank/DDBJ whole genome shotgun (WGS) entry which is preliminary data.</text>
</comment>
<dbReference type="RefSeq" id="WP_110374842.1">
    <property type="nucleotide sequence ID" value="NZ_JAHBRY010000001.1"/>
</dbReference>
<dbReference type="InterPro" id="IPR001173">
    <property type="entry name" value="Glyco_trans_2-like"/>
</dbReference>
<reference evidence="2 3" key="1">
    <citation type="submission" date="2018-05" db="EMBL/GenBank/DDBJ databases">
        <title>Genomic Encyclopedia of Type Strains, Phase IV (KMG-IV): sequencing the most valuable type-strain genomes for metagenomic binning, comparative biology and taxonomic classification.</title>
        <authorList>
            <person name="Goeker M."/>
        </authorList>
    </citation>
    <scope>NUCLEOTIDE SEQUENCE [LARGE SCALE GENOMIC DNA]</scope>
    <source>
        <strain evidence="2 3">DSM 6462</strain>
    </source>
</reference>
<evidence type="ECO:0000313" key="3">
    <source>
        <dbReference type="Proteomes" id="UP000248021"/>
    </source>
</evidence>
<evidence type="ECO:0000259" key="1">
    <source>
        <dbReference type="Pfam" id="PF00535"/>
    </source>
</evidence>
<dbReference type="SUPFAM" id="SSF53448">
    <property type="entry name" value="Nucleotide-diphospho-sugar transferases"/>
    <property type="match status" value="1"/>
</dbReference>
<dbReference type="Proteomes" id="UP000248021">
    <property type="component" value="Unassembled WGS sequence"/>
</dbReference>
<dbReference type="Gene3D" id="3.40.50.2000">
    <property type="entry name" value="Glycogen Phosphorylase B"/>
    <property type="match status" value="1"/>
</dbReference>
<evidence type="ECO:0000313" key="2">
    <source>
        <dbReference type="EMBL" id="PXW58757.1"/>
    </source>
</evidence>
<dbReference type="SUPFAM" id="SSF53756">
    <property type="entry name" value="UDP-Glycosyltransferase/glycogen phosphorylase"/>
    <property type="match status" value="1"/>
</dbReference>
<proteinExistence type="predicted"/>